<evidence type="ECO:0000313" key="8">
    <source>
        <dbReference type="Proteomes" id="UP000243524"/>
    </source>
</evidence>
<dbReference type="RefSeq" id="WP_101330554.1">
    <property type="nucleotide sequence ID" value="NZ_PJNH01000001.1"/>
</dbReference>
<sequence>MSFIYRVGTAIPPHTIHQTEAKKFIQSNIAERRLEKYVTVFDQAEITSRYFVVPQEWFEQPHSFSERNELFESKGIDLASKAVDRCLNSASMDHSEIDALFTVTSTGILTPSLDVHLMNRCSFNENIVRVPMFGLGCAGGAVGLARVNDYLKAHPTEAVILVCVELSSVAFHIDELNSTNIVGAALFGDGAAAVLLLGDEHPLSTGGFKMTEASSRTKRESMDIMGWDVQDDGFHVIFSKKIPSLIKTFWKDHSDNFLTDNKITLQEIDSFILHPGGKKVLEEISKCILEEHSLEHSFNILKNFGNMSSPTVLFVLLEKMQQENLESGTKHILGALGPGFHSQLILMEYV</sequence>
<dbReference type="InterPro" id="IPR018088">
    <property type="entry name" value="Chalcone/stilbene_synthase_AS"/>
</dbReference>
<dbReference type="Pfam" id="PF00195">
    <property type="entry name" value="Chal_sti_synt_N"/>
    <property type="match status" value="1"/>
</dbReference>
<feature type="active site" description="Acyl-thioester intermediate" evidence="4">
    <location>
        <position position="137"/>
    </location>
</feature>
<dbReference type="InterPro" id="IPR011141">
    <property type="entry name" value="Polyketide_synthase_type-III"/>
</dbReference>
<dbReference type="AlphaFoldDB" id="A0A2I0QXH8"/>
<dbReference type="OrthoDB" id="9786288at2"/>
<dbReference type="GO" id="GO:0030639">
    <property type="term" value="P:polyketide biosynthetic process"/>
    <property type="evidence" value="ECO:0007669"/>
    <property type="project" value="TreeGrafter"/>
</dbReference>
<evidence type="ECO:0000256" key="1">
    <source>
        <dbReference type="ARBA" id="ARBA00005531"/>
    </source>
</evidence>
<evidence type="ECO:0000256" key="2">
    <source>
        <dbReference type="ARBA" id="ARBA00022679"/>
    </source>
</evidence>
<dbReference type="PANTHER" id="PTHR11877">
    <property type="entry name" value="HYDROXYMETHYLGLUTARYL-COA SYNTHASE"/>
    <property type="match status" value="1"/>
</dbReference>
<name>A0A2I0QXH8_9BACI</name>
<keyword evidence="2" id="KW-0808">Transferase</keyword>
<dbReference type="Pfam" id="PF02797">
    <property type="entry name" value="Chal_sti_synt_C"/>
    <property type="match status" value="1"/>
</dbReference>
<dbReference type="EMBL" id="PJNH01000001">
    <property type="protein sequence ID" value="PKR78810.1"/>
    <property type="molecule type" value="Genomic_DNA"/>
</dbReference>
<dbReference type="GO" id="GO:0016747">
    <property type="term" value="F:acyltransferase activity, transferring groups other than amino-acyl groups"/>
    <property type="evidence" value="ECO:0007669"/>
    <property type="project" value="InterPro"/>
</dbReference>
<keyword evidence="3" id="KW-0012">Acyltransferase</keyword>
<dbReference type="Proteomes" id="UP000243524">
    <property type="component" value="Unassembled WGS sequence"/>
</dbReference>
<dbReference type="PROSITE" id="PS00441">
    <property type="entry name" value="CHALCONE_SYNTH"/>
    <property type="match status" value="1"/>
</dbReference>
<dbReference type="SUPFAM" id="SSF53901">
    <property type="entry name" value="Thiolase-like"/>
    <property type="match status" value="2"/>
</dbReference>
<dbReference type="PIRSF" id="PIRSF000451">
    <property type="entry name" value="PKS_III"/>
    <property type="match status" value="1"/>
</dbReference>
<organism evidence="7 8">
    <name type="scientific">Halalkalibacillus sediminis</name>
    <dbReference type="NCBI Taxonomy" id="2018042"/>
    <lineage>
        <taxon>Bacteria</taxon>
        <taxon>Bacillati</taxon>
        <taxon>Bacillota</taxon>
        <taxon>Bacilli</taxon>
        <taxon>Bacillales</taxon>
        <taxon>Bacillaceae</taxon>
        <taxon>Halalkalibacillus</taxon>
    </lineage>
</organism>
<dbReference type="InterPro" id="IPR012328">
    <property type="entry name" value="Chalcone/stilbene_synt_C"/>
</dbReference>
<comment type="caution">
    <text evidence="7">The sequence shown here is derived from an EMBL/GenBank/DDBJ whole genome shotgun (WGS) entry which is preliminary data.</text>
</comment>
<keyword evidence="8" id="KW-1185">Reference proteome</keyword>
<reference evidence="7 8" key="1">
    <citation type="submission" date="2017-06" db="EMBL/GenBank/DDBJ databases">
        <title>the draft geome sequence of Illustriluteabacillus marina B3227.</title>
        <authorList>
            <person name="He R.-H."/>
            <person name="Du Z.-J."/>
        </authorList>
    </citation>
    <scope>NUCLEOTIDE SEQUENCE [LARGE SCALE GENOMIC DNA]</scope>
    <source>
        <strain evidence="7 8">B3227</strain>
    </source>
</reference>
<dbReference type="PANTHER" id="PTHR11877:SF99">
    <property type="entry name" value="1,3,6,8-TETRAHYDROXYNAPHTHALENE SYNTHASE"/>
    <property type="match status" value="1"/>
</dbReference>
<accession>A0A2I0QXH8</accession>
<proteinExistence type="inferred from homology"/>
<protein>
    <submittedName>
        <fullName evidence="7">Type III polyketide synthase</fullName>
    </submittedName>
</protein>
<dbReference type="CDD" id="cd00831">
    <property type="entry name" value="CHS_like"/>
    <property type="match status" value="1"/>
</dbReference>
<comment type="similarity">
    <text evidence="1">Belongs to the thiolase-like superfamily. Chalcone/stilbene synthases family.</text>
</comment>
<gene>
    <name evidence="7" type="ORF">CEY16_03385</name>
</gene>
<evidence type="ECO:0000256" key="3">
    <source>
        <dbReference type="ARBA" id="ARBA00023315"/>
    </source>
</evidence>
<evidence type="ECO:0000259" key="5">
    <source>
        <dbReference type="Pfam" id="PF00195"/>
    </source>
</evidence>
<feature type="domain" description="Chalcone/stilbene synthase C-terminal" evidence="6">
    <location>
        <begin position="228"/>
        <end position="332"/>
    </location>
</feature>
<dbReference type="Gene3D" id="3.40.47.10">
    <property type="match status" value="2"/>
</dbReference>
<dbReference type="InterPro" id="IPR016039">
    <property type="entry name" value="Thiolase-like"/>
</dbReference>
<evidence type="ECO:0000259" key="6">
    <source>
        <dbReference type="Pfam" id="PF02797"/>
    </source>
</evidence>
<evidence type="ECO:0000256" key="4">
    <source>
        <dbReference type="PIRSR" id="PIRSR000451-1"/>
    </source>
</evidence>
<dbReference type="InterPro" id="IPR001099">
    <property type="entry name" value="Chalcone/stilbene_synt_N"/>
</dbReference>
<evidence type="ECO:0000313" key="7">
    <source>
        <dbReference type="EMBL" id="PKR78810.1"/>
    </source>
</evidence>
<feature type="domain" description="Chalcone/stilbene synthase N-terminal" evidence="5">
    <location>
        <begin position="4"/>
        <end position="196"/>
    </location>
</feature>